<reference evidence="2" key="1">
    <citation type="submission" date="2020-09" db="EMBL/GenBank/DDBJ databases">
        <title>Bacillus faecalis sp. nov., a moderately halophilic bacterium isolated from cow faeces.</title>
        <authorList>
            <person name="Jiang L."/>
            <person name="Lee J."/>
        </authorList>
    </citation>
    <scope>NUCLEOTIDE SEQUENCE</scope>
    <source>
        <strain evidence="2">AGMB 02131</strain>
    </source>
</reference>
<keyword evidence="3" id="KW-1185">Reference proteome</keyword>
<keyword evidence="1" id="KW-0175">Coiled coil</keyword>
<sequence length="84" mass="9850">MMQNQLIPTEELEMLISEMNERLDALEVQVSNIAERERSGFVNEKMQQIENVQNQINQLNDNINRQRSVKTKQPAIIIHPKYSV</sequence>
<dbReference type="Proteomes" id="UP000602076">
    <property type="component" value="Unassembled WGS sequence"/>
</dbReference>
<proteinExistence type="predicted"/>
<dbReference type="AlphaFoldDB" id="A0A927CZ95"/>
<accession>A0A927CZ95</accession>
<evidence type="ECO:0000256" key="1">
    <source>
        <dbReference type="SAM" id="Coils"/>
    </source>
</evidence>
<dbReference type="RefSeq" id="WP_190999965.1">
    <property type="nucleotide sequence ID" value="NZ_JACXSI010000069.1"/>
</dbReference>
<evidence type="ECO:0000313" key="3">
    <source>
        <dbReference type="Proteomes" id="UP000602076"/>
    </source>
</evidence>
<dbReference type="EMBL" id="JACXSI010000069">
    <property type="protein sequence ID" value="MBD3110433.1"/>
    <property type="molecule type" value="Genomic_DNA"/>
</dbReference>
<gene>
    <name evidence="2" type="ORF">IEO70_19075</name>
</gene>
<name>A0A927CZ95_9BACI</name>
<protein>
    <submittedName>
        <fullName evidence="2">Uncharacterized protein</fullName>
    </submittedName>
</protein>
<feature type="coiled-coil region" evidence="1">
    <location>
        <begin position="9"/>
        <end position="69"/>
    </location>
</feature>
<organism evidence="2 3">
    <name type="scientific">Peribacillus faecalis</name>
    <dbReference type="NCBI Taxonomy" id="2772559"/>
    <lineage>
        <taxon>Bacteria</taxon>
        <taxon>Bacillati</taxon>
        <taxon>Bacillota</taxon>
        <taxon>Bacilli</taxon>
        <taxon>Bacillales</taxon>
        <taxon>Bacillaceae</taxon>
        <taxon>Peribacillus</taxon>
    </lineage>
</organism>
<comment type="caution">
    <text evidence="2">The sequence shown here is derived from an EMBL/GenBank/DDBJ whole genome shotgun (WGS) entry which is preliminary data.</text>
</comment>
<evidence type="ECO:0000313" key="2">
    <source>
        <dbReference type="EMBL" id="MBD3110433.1"/>
    </source>
</evidence>